<feature type="transmembrane region" description="Helical" evidence="6">
    <location>
        <begin position="87"/>
        <end position="106"/>
    </location>
</feature>
<dbReference type="InterPro" id="IPR038330">
    <property type="entry name" value="TspO/MBR-related_sf"/>
</dbReference>
<sequence length="160" mass="16932">MAFALRPARTGRSLTMLVLATILVTLALNGLIFALGWVGASTGSGRVYPLLPPGWVIGAVWVLLLALLAVAYWWLASDAAPEPRRLAPWLLLLIAACLAYPLYTVGLSNETAGFIGNLATIAASAFLAGRLWPASRLASALTILPAIWVSFATFALLMGR</sequence>
<feature type="transmembrane region" description="Helical" evidence="6">
    <location>
        <begin position="139"/>
        <end position="158"/>
    </location>
</feature>
<organism evidence="7 8">
    <name type="scientific">Hypericibacter terrae</name>
    <dbReference type="NCBI Taxonomy" id="2602015"/>
    <lineage>
        <taxon>Bacteria</taxon>
        <taxon>Pseudomonadati</taxon>
        <taxon>Pseudomonadota</taxon>
        <taxon>Alphaproteobacteria</taxon>
        <taxon>Rhodospirillales</taxon>
        <taxon>Dongiaceae</taxon>
        <taxon>Hypericibacter</taxon>
    </lineage>
</organism>
<feature type="transmembrane region" description="Helical" evidence="6">
    <location>
        <begin position="14"/>
        <end position="35"/>
    </location>
</feature>
<dbReference type="OrthoDB" id="7596083at2"/>
<keyword evidence="8" id="KW-1185">Reference proteome</keyword>
<comment type="subcellular location">
    <subcellularLocation>
        <location evidence="1">Membrane</location>
        <topology evidence="1">Multi-pass membrane protein</topology>
    </subcellularLocation>
</comment>
<feature type="transmembrane region" description="Helical" evidence="6">
    <location>
        <begin position="112"/>
        <end position="132"/>
    </location>
</feature>
<dbReference type="Proteomes" id="UP000326202">
    <property type="component" value="Chromosome"/>
</dbReference>
<evidence type="ECO:0000256" key="6">
    <source>
        <dbReference type="SAM" id="Phobius"/>
    </source>
</evidence>
<comment type="similarity">
    <text evidence="2">Belongs to the TspO/BZRP family.</text>
</comment>
<evidence type="ECO:0000256" key="4">
    <source>
        <dbReference type="ARBA" id="ARBA00022989"/>
    </source>
</evidence>
<dbReference type="Pfam" id="PF03073">
    <property type="entry name" value="TspO_MBR"/>
    <property type="match status" value="1"/>
</dbReference>
<dbReference type="Gene3D" id="1.20.1260.100">
    <property type="entry name" value="TspO/MBR protein"/>
    <property type="match status" value="1"/>
</dbReference>
<reference evidence="7 8" key="1">
    <citation type="submission" date="2019-08" db="EMBL/GenBank/DDBJ databases">
        <title>Hyperibacter terrae gen. nov., sp. nov. and Hyperibacter viscosus sp. nov., two new members in the family Rhodospirillaceae isolated from the rhizosphere of Hypericum perforatum.</title>
        <authorList>
            <person name="Noviana Z."/>
        </authorList>
    </citation>
    <scope>NUCLEOTIDE SEQUENCE [LARGE SCALE GENOMIC DNA]</scope>
    <source>
        <strain evidence="7 8">R5913</strain>
    </source>
</reference>
<name>A0A5J6MCZ7_9PROT</name>
<gene>
    <name evidence="7" type="ORF">FRZ44_04620</name>
</gene>
<dbReference type="GO" id="GO:0016020">
    <property type="term" value="C:membrane"/>
    <property type="evidence" value="ECO:0007669"/>
    <property type="project" value="UniProtKB-SubCell"/>
</dbReference>
<evidence type="ECO:0000256" key="3">
    <source>
        <dbReference type="ARBA" id="ARBA00022692"/>
    </source>
</evidence>
<evidence type="ECO:0000256" key="5">
    <source>
        <dbReference type="ARBA" id="ARBA00023136"/>
    </source>
</evidence>
<dbReference type="KEGG" id="htq:FRZ44_04620"/>
<protein>
    <recommendedName>
        <fullName evidence="9">Tryptophan-rich sensory protein</fullName>
    </recommendedName>
</protein>
<evidence type="ECO:0000256" key="2">
    <source>
        <dbReference type="ARBA" id="ARBA00007524"/>
    </source>
</evidence>
<proteinExistence type="inferred from homology"/>
<dbReference type="InterPro" id="IPR004307">
    <property type="entry name" value="TspO_MBR"/>
</dbReference>
<dbReference type="AlphaFoldDB" id="A0A5J6MCZ7"/>
<feature type="transmembrane region" description="Helical" evidence="6">
    <location>
        <begin position="55"/>
        <end position="75"/>
    </location>
</feature>
<evidence type="ECO:0008006" key="9">
    <source>
        <dbReference type="Google" id="ProtNLM"/>
    </source>
</evidence>
<dbReference type="RefSeq" id="WP_151175662.1">
    <property type="nucleotide sequence ID" value="NZ_CP042906.1"/>
</dbReference>
<evidence type="ECO:0000313" key="8">
    <source>
        <dbReference type="Proteomes" id="UP000326202"/>
    </source>
</evidence>
<keyword evidence="4 6" id="KW-1133">Transmembrane helix</keyword>
<keyword evidence="3 6" id="KW-0812">Transmembrane</keyword>
<evidence type="ECO:0000313" key="7">
    <source>
        <dbReference type="EMBL" id="QEX15182.1"/>
    </source>
</evidence>
<evidence type="ECO:0000256" key="1">
    <source>
        <dbReference type="ARBA" id="ARBA00004141"/>
    </source>
</evidence>
<accession>A0A5J6MCZ7</accession>
<dbReference type="EMBL" id="CP042906">
    <property type="protein sequence ID" value="QEX15182.1"/>
    <property type="molecule type" value="Genomic_DNA"/>
</dbReference>
<keyword evidence="5 6" id="KW-0472">Membrane</keyword>